<evidence type="ECO:0000313" key="4">
    <source>
        <dbReference type="EMBL" id="CAF4254765.1"/>
    </source>
</evidence>
<evidence type="ECO:0000313" key="5">
    <source>
        <dbReference type="Proteomes" id="UP000676336"/>
    </source>
</evidence>
<sequence>MRYLRQANVKFRKSFKTFSEGGNFSREEIEIYRKKLEKTMLQIDKAETTILNELEKVEKKQLEEATKIMNQFQERFKNHLTDLKFIELTNRWISETQVKIKAEVAINNQNAQILKTLIGAYQVKMDSILNPNLDKPLATSDEIRELFHQIVLNTYERALYLQCLNNELAIPASIINNLKDKGLIVEKVSCADLFDDVCSHQKLQTQTVAGASSAIRSLGKKPKENDKNHRLSIIESSIEEGTTTASRRDRPSRARTRDEIYRIYCVFGEKKHPGQDFLSKILNILRESTEGLLTHSEMFYRDKGNRPVTRPQALREKFDEFAYSMIEKLKNYEEQCRTYHESSINEFRFMLELFERTSSLMPKIEFNEQTFQSEKVLIEFKQQFDTIIDKELNQSNCEKQTNLQQLRPTYGAPAKKSFLQAIDNQEKLRQENIQKLISQLRSTTIQNIQANTQEVTQSLATNAERLLILFDEILTADEITRTKLPLVKQSLSELIKRQQAGRSLEDSEPTPLIERKQGHWPGLTLIDDQLNRERESIKSKKRLSVASLREKSASIVTQKTTLPQIETIAHRNQAYQSYKEVLTQLLAHIEGKCSTTIVDLERDRSYWNSLIENLQQLRIT</sequence>
<dbReference type="Proteomes" id="UP000676336">
    <property type="component" value="Unassembled WGS sequence"/>
</dbReference>
<dbReference type="Pfam" id="PF14644">
    <property type="entry name" value="DUF4456"/>
    <property type="match status" value="1"/>
</dbReference>
<dbReference type="EMBL" id="CAJOBI010027699">
    <property type="protein sequence ID" value="CAF4254765.1"/>
    <property type="molecule type" value="Genomic_DNA"/>
</dbReference>
<gene>
    <name evidence="4" type="ORF">SMN809_LOCUS24161</name>
</gene>
<keyword evidence="1" id="KW-0175">Coiled coil</keyword>
<dbReference type="AlphaFoldDB" id="A0A8S2T1I9"/>
<evidence type="ECO:0000256" key="2">
    <source>
        <dbReference type="SAM" id="MobiDB-lite"/>
    </source>
</evidence>
<accession>A0A8S2T1I9</accession>
<feature type="coiled-coil region" evidence="1">
    <location>
        <begin position="29"/>
        <end position="75"/>
    </location>
</feature>
<dbReference type="InterPro" id="IPR027914">
    <property type="entry name" value="DUF4456"/>
</dbReference>
<dbReference type="PANTHER" id="PTHR21444">
    <property type="entry name" value="COILED-COIL DOMAIN-CONTAINING PROTEIN 180"/>
    <property type="match status" value="1"/>
</dbReference>
<feature type="domain" description="DUF4456" evidence="3">
    <location>
        <begin position="293"/>
        <end position="497"/>
    </location>
</feature>
<proteinExistence type="predicted"/>
<evidence type="ECO:0000259" key="3">
    <source>
        <dbReference type="Pfam" id="PF14644"/>
    </source>
</evidence>
<feature type="region of interest" description="Disordered" evidence="2">
    <location>
        <begin position="219"/>
        <end position="253"/>
    </location>
</feature>
<organism evidence="4 5">
    <name type="scientific">Rotaria magnacalcarata</name>
    <dbReference type="NCBI Taxonomy" id="392030"/>
    <lineage>
        <taxon>Eukaryota</taxon>
        <taxon>Metazoa</taxon>
        <taxon>Spiralia</taxon>
        <taxon>Gnathifera</taxon>
        <taxon>Rotifera</taxon>
        <taxon>Eurotatoria</taxon>
        <taxon>Bdelloidea</taxon>
        <taxon>Philodinida</taxon>
        <taxon>Philodinidae</taxon>
        <taxon>Rotaria</taxon>
    </lineage>
</organism>
<dbReference type="PANTHER" id="PTHR21444:SF14">
    <property type="entry name" value="COILED-COIL DOMAIN-CONTAINING PROTEIN 180"/>
    <property type="match status" value="1"/>
</dbReference>
<protein>
    <recommendedName>
        <fullName evidence="3">DUF4456 domain-containing protein</fullName>
    </recommendedName>
</protein>
<name>A0A8S2T1I9_9BILA</name>
<comment type="caution">
    <text evidence="4">The sequence shown here is derived from an EMBL/GenBank/DDBJ whole genome shotgun (WGS) entry which is preliminary data.</text>
</comment>
<reference evidence="4" key="1">
    <citation type="submission" date="2021-02" db="EMBL/GenBank/DDBJ databases">
        <authorList>
            <person name="Nowell W R."/>
        </authorList>
    </citation>
    <scope>NUCLEOTIDE SEQUENCE</scope>
</reference>
<evidence type="ECO:0000256" key="1">
    <source>
        <dbReference type="SAM" id="Coils"/>
    </source>
</evidence>